<keyword evidence="6" id="KW-0819">tRNA processing</keyword>
<dbReference type="EMBL" id="JAGXOE010000062">
    <property type="protein sequence ID" value="MBS4103398.1"/>
    <property type="molecule type" value="Genomic_DNA"/>
</dbReference>
<evidence type="ECO:0000256" key="11">
    <source>
        <dbReference type="ARBA" id="ARBA00048366"/>
    </source>
</evidence>
<reference evidence="13 14" key="1">
    <citation type="submission" date="2021-04" db="EMBL/GenBank/DDBJ databases">
        <title>Whole genome sequence analysis of a thiophenic sulfur metabolizing bacteria.</title>
        <authorList>
            <person name="Akhtar N."/>
            <person name="Akram J."/>
            <person name="Aslam A."/>
        </authorList>
    </citation>
    <scope>NUCLEOTIDE SEQUENCE [LARGE SCALE GENOMIC DNA]</scope>
    <source>
        <strain evidence="13 14">3OW</strain>
    </source>
</reference>
<evidence type="ECO:0000256" key="5">
    <source>
        <dbReference type="ARBA" id="ARBA00022679"/>
    </source>
</evidence>
<dbReference type="InterPro" id="IPR006070">
    <property type="entry name" value="Sua5-like_dom"/>
</dbReference>
<organism evidence="13 14">
    <name type="scientific">Tsukamurella paurometabola</name>
    <name type="common">Corynebacterium paurometabolum</name>
    <dbReference type="NCBI Taxonomy" id="2061"/>
    <lineage>
        <taxon>Bacteria</taxon>
        <taxon>Bacillati</taxon>
        <taxon>Actinomycetota</taxon>
        <taxon>Actinomycetes</taxon>
        <taxon>Mycobacteriales</taxon>
        <taxon>Tsukamurellaceae</taxon>
        <taxon>Tsukamurella</taxon>
    </lineage>
</organism>
<evidence type="ECO:0000256" key="1">
    <source>
        <dbReference type="ARBA" id="ARBA00004496"/>
    </source>
</evidence>
<feature type="non-terminal residue" evidence="13">
    <location>
        <position position="1"/>
    </location>
</feature>
<comment type="subcellular location">
    <subcellularLocation>
        <location evidence="1">Cytoplasm</location>
    </subcellularLocation>
</comment>
<gene>
    <name evidence="13" type="ORF">KFZ73_19400</name>
</gene>
<comment type="similarity">
    <text evidence="2">Belongs to the SUA5 family.</text>
</comment>
<evidence type="ECO:0000256" key="4">
    <source>
        <dbReference type="ARBA" id="ARBA00022490"/>
    </source>
</evidence>
<dbReference type="EC" id="2.7.7.87" evidence="3"/>
<evidence type="ECO:0000256" key="2">
    <source>
        <dbReference type="ARBA" id="ARBA00007663"/>
    </source>
</evidence>
<evidence type="ECO:0000313" key="13">
    <source>
        <dbReference type="EMBL" id="MBS4103398.1"/>
    </source>
</evidence>
<keyword evidence="5" id="KW-0808">Transferase</keyword>
<evidence type="ECO:0000313" key="14">
    <source>
        <dbReference type="Proteomes" id="UP000676853"/>
    </source>
</evidence>
<keyword evidence="4" id="KW-0963">Cytoplasm</keyword>
<protein>
    <recommendedName>
        <fullName evidence="10">L-threonylcarbamoyladenylate synthase</fullName>
        <ecNumber evidence="3">2.7.7.87</ecNumber>
    </recommendedName>
    <alternativeName>
        <fullName evidence="10">L-threonylcarbamoyladenylate synthase</fullName>
    </alternativeName>
</protein>
<evidence type="ECO:0000256" key="7">
    <source>
        <dbReference type="ARBA" id="ARBA00022695"/>
    </source>
</evidence>
<evidence type="ECO:0000256" key="10">
    <source>
        <dbReference type="ARBA" id="ARBA00029774"/>
    </source>
</evidence>
<dbReference type="PANTHER" id="PTHR17490:SF16">
    <property type="entry name" value="THREONYLCARBAMOYL-AMP SYNTHASE"/>
    <property type="match status" value="1"/>
</dbReference>
<comment type="caution">
    <text evidence="13">The sequence shown here is derived from an EMBL/GenBank/DDBJ whole genome shotgun (WGS) entry which is preliminary data.</text>
</comment>
<evidence type="ECO:0000256" key="8">
    <source>
        <dbReference type="ARBA" id="ARBA00022741"/>
    </source>
</evidence>
<feature type="domain" description="YrdC-like" evidence="12">
    <location>
        <begin position="1"/>
        <end position="112"/>
    </location>
</feature>
<evidence type="ECO:0000256" key="9">
    <source>
        <dbReference type="ARBA" id="ARBA00022840"/>
    </source>
</evidence>
<evidence type="ECO:0000259" key="12">
    <source>
        <dbReference type="PROSITE" id="PS51163"/>
    </source>
</evidence>
<dbReference type="InterPro" id="IPR017945">
    <property type="entry name" value="DHBP_synth_RibB-like_a/b_dom"/>
</dbReference>
<keyword evidence="14" id="KW-1185">Reference proteome</keyword>
<comment type="catalytic activity">
    <reaction evidence="11">
        <text>L-threonine + hydrogencarbonate + ATP = L-threonylcarbamoyladenylate + diphosphate + H2O</text>
        <dbReference type="Rhea" id="RHEA:36407"/>
        <dbReference type="ChEBI" id="CHEBI:15377"/>
        <dbReference type="ChEBI" id="CHEBI:17544"/>
        <dbReference type="ChEBI" id="CHEBI:30616"/>
        <dbReference type="ChEBI" id="CHEBI:33019"/>
        <dbReference type="ChEBI" id="CHEBI:57926"/>
        <dbReference type="ChEBI" id="CHEBI:73682"/>
        <dbReference type="EC" id="2.7.7.87"/>
    </reaction>
</comment>
<dbReference type="PROSITE" id="PS51163">
    <property type="entry name" value="YRDC"/>
    <property type="match status" value="1"/>
</dbReference>
<sequence>ELTRAFWPGAVSLVVEQAPSLAWNLGDTRGTVMLRMPLHPVAIELLREVGPMAVSSANVSGKPPAATMDDARDQLGDSVEIYLDGGPSEHAVASTIVDLSGPQPRVLREGAVSTARVAEVLGLSAESLA</sequence>
<dbReference type="RefSeq" id="WP_212554787.1">
    <property type="nucleotide sequence ID" value="NZ_JAGXOE010000062.1"/>
</dbReference>
<name>A0ABS5NHJ1_TSUPA</name>
<dbReference type="Proteomes" id="UP000676853">
    <property type="component" value="Unassembled WGS sequence"/>
</dbReference>
<evidence type="ECO:0000256" key="3">
    <source>
        <dbReference type="ARBA" id="ARBA00012584"/>
    </source>
</evidence>
<keyword evidence="7" id="KW-0548">Nucleotidyltransferase</keyword>
<dbReference type="Pfam" id="PF01300">
    <property type="entry name" value="Sua5_yciO_yrdC"/>
    <property type="match status" value="1"/>
</dbReference>
<dbReference type="InterPro" id="IPR050156">
    <property type="entry name" value="TC-AMP_synthase_SUA5"/>
</dbReference>
<evidence type="ECO:0000256" key="6">
    <source>
        <dbReference type="ARBA" id="ARBA00022694"/>
    </source>
</evidence>
<dbReference type="Gene3D" id="3.90.870.10">
    <property type="entry name" value="DHBP synthase"/>
    <property type="match status" value="1"/>
</dbReference>
<accession>A0ABS5NHJ1</accession>
<dbReference type="SUPFAM" id="SSF55821">
    <property type="entry name" value="YrdC/RibB"/>
    <property type="match status" value="1"/>
</dbReference>
<keyword evidence="8" id="KW-0547">Nucleotide-binding</keyword>
<keyword evidence="9" id="KW-0067">ATP-binding</keyword>
<proteinExistence type="inferred from homology"/>
<dbReference type="PANTHER" id="PTHR17490">
    <property type="entry name" value="SUA5"/>
    <property type="match status" value="1"/>
</dbReference>